<sequence length="244" mass="28381">MLHKYNDGSILRVMSAKELISVPVWKGNRILDVDHASKIKEAIGNSIEKLDSGYTIIKYNEEASDGRLVVSSYLIDGQHRASVIRNYYSSTICEPDFELTVTERLVDSESEAIEYFNSINNVKPQFWKTDPNLLINRYIYALEQEFNKSKKSMFIRSDNTKRPYLYVNSLREEFKNNLELLKVNSNDIAQFVERVIKYNRETLDSLRIELLTPNIKDAKMKERIIALGFALASDIKLKWVRELL</sequence>
<protein>
    <submittedName>
        <fullName evidence="1">Uncharacterized protein</fullName>
    </submittedName>
</protein>
<evidence type="ECO:0000313" key="1">
    <source>
        <dbReference type="EMBL" id="QHU09638.1"/>
    </source>
</evidence>
<name>A0A6C0K0F5_9ZZZZ</name>
<organism evidence="1">
    <name type="scientific">viral metagenome</name>
    <dbReference type="NCBI Taxonomy" id="1070528"/>
    <lineage>
        <taxon>unclassified sequences</taxon>
        <taxon>metagenomes</taxon>
        <taxon>organismal metagenomes</taxon>
    </lineage>
</organism>
<dbReference type="EMBL" id="MN740740">
    <property type="protein sequence ID" value="QHU09638.1"/>
    <property type="molecule type" value="Genomic_DNA"/>
</dbReference>
<accession>A0A6C0K0F5</accession>
<dbReference type="AlphaFoldDB" id="A0A6C0K0F5"/>
<reference evidence="1" key="1">
    <citation type="journal article" date="2020" name="Nature">
        <title>Giant virus diversity and host interactions through global metagenomics.</title>
        <authorList>
            <person name="Schulz F."/>
            <person name="Roux S."/>
            <person name="Paez-Espino D."/>
            <person name="Jungbluth S."/>
            <person name="Walsh D.A."/>
            <person name="Denef V.J."/>
            <person name="McMahon K.D."/>
            <person name="Konstantinidis K.T."/>
            <person name="Eloe-Fadrosh E.A."/>
            <person name="Kyrpides N.C."/>
            <person name="Woyke T."/>
        </authorList>
    </citation>
    <scope>NUCLEOTIDE SEQUENCE</scope>
    <source>
        <strain evidence="1">GVMAG-S-1101164-105</strain>
    </source>
</reference>
<proteinExistence type="predicted"/>